<dbReference type="Proteomes" id="UP000483035">
    <property type="component" value="Unassembled WGS sequence"/>
</dbReference>
<evidence type="ECO:0000313" key="2">
    <source>
        <dbReference type="EMBL" id="NEI72350.1"/>
    </source>
</evidence>
<keyword evidence="1" id="KW-0472">Membrane</keyword>
<accession>A0A6L9UE24</accession>
<dbReference type="Gene3D" id="1.25.40.10">
    <property type="entry name" value="Tetratricopeptide repeat domain"/>
    <property type="match status" value="1"/>
</dbReference>
<dbReference type="SUPFAM" id="SSF48452">
    <property type="entry name" value="TPR-like"/>
    <property type="match status" value="1"/>
</dbReference>
<reference evidence="2 3" key="1">
    <citation type="submission" date="2019-12" db="EMBL/GenBank/DDBJ databases">
        <title>Rhizobium genotypes associated with high levels of biological nitrogen fixation by grain legumes in a temperate-maritime cropping system.</title>
        <authorList>
            <person name="Maluk M."/>
            <person name="Francesc Ferrando Molina F."/>
            <person name="Lopez Del Egido L."/>
            <person name="Lafos M."/>
            <person name="Langarica-Fuentes A."/>
            <person name="Gebre Yohannes G."/>
            <person name="Young M.W."/>
            <person name="Martin P."/>
            <person name="Gantlett R."/>
            <person name="Kenicer G."/>
            <person name="Hawes C."/>
            <person name="Begg G.S."/>
            <person name="Quilliam R.S."/>
            <person name="Squire G.R."/>
            <person name="Poole P.S."/>
            <person name="Young P.W."/>
            <person name="Iannetta P.M."/>
            <person name="James E.K."/>
        </authorList>
    </citation>
    <scope>NUCLEOTIDE SEQUENCE [LARGE SCALE GENOMIC DNA]</scope>
    <source>
        <strain evidence="2 3">JHI1118</strain>
    </source>
</reference>
<dbReference type="RefSeq" id="WP_163989575.1">
    <property type="nucleotide sequence ID" value="NZ_WUEY01000011.1"/>
</dbReference>
<protein>
    <submittedName>
        <fullName evidence="2">Uncharacterized protein</fullName>
    </submittedName>
</protein>
<evidence type="ECO:0000313" key="3">
    <source>
        <dbReference type="Proteomes" id="UP000483035"/>
    </source>
</evidence>
<sequence length="570" mass="61228">MAVETSEIRSGEVSLEKARLELERLLSDDRFRVSDRQRDILRYLAERRLAGCESGVKAYSIALDVLGRPSGFDAANDPIVRIEISRLRTSLESYYGVFGADLGVSVYIPKGSYLTLFLKTPDRGGVEDLPVNGGLPAPLRDSVRVADVRRPSRPRWKWLLVAGAAVSVALLLVTAGTLYLLPNTTSKPSLTLAMTAVSADLNDEAAQTTDMLLTALTQFQTVVVAKPSLESSRSLGVFPRYDVEMKYYGTSDDHSVWWQIVDRMSGELLKSGVETVEISGRSPAAVREEITGILARRIAATHGVVNTFEVQSSPKGALGNACVLRAEYALDEGGSRGIAAASLCLERTLARTPDDPDANALLSRILLAPRDSAIDAATRARSLELAKRAVLLAPLSDRAQTALMIAHFLDGRTDAAIEAGNRAMALNPNNPDAAASLGLVLFSAGYWKAGVDLAQTASNESDTPPRDAMVVLALDAYRNGNWSEASLLSDRVNCTDFIVRAVRAAASGQLGATDANALLNDVKGSDHNFEDLFRDRMATARMRPEIVADLEAGLSKAGANFPTVISAQQP</sequence>
<organism evidence="2 3">
    <name type="scientific">Rhizobium lusitanum</name>
    <dbReference type="NCBI Taxonomy" id="293958"/>
    <lineage>
        <taxon>Bacteria</taxon>
        <taxon>Pseudomonadati</taxon>
        <taxon>Pseudomonadota</taxon>
        <taxon>Alphaproteobacteria</taxon>
        <taxon>Hyphomicrobiales</taxon>
        <taxon>Rhizobiaceae</taxon>
        <taxon>Rhizobium/Agrobacterium group</taxon>
        <taxon>Rhizobium</taxon>
    </lineage>
</organism>
<feature type="transmembrane region" description="Helical" evidence="1">
    <location>
        <begin position="158"/>
        <end position="181"/>
    </location>
</feature>
<keyword evidence="1" id="KW-0812">Transmembrane</keyword>
<comment type="caution">
    <text evidence="2">The sequence shown here is derived from an EMBL/GenBank/DDBJ whole genome shotgun (WGS) entry which is preliminary data.</text>
</comment>
<dbReference type="InterPro" id="IPR011990">
    <property type="entry name" value="TPR-like_helical_dom_sf"/>
</dbReference>
<proteinExistence type="predicted"/>
<name>A0A6L9UE24_9HYPH</name>
<keyword evidence="1" id="KW-1133">Transmembrane helix</keyword>
<dbReference type="EMBL" id="WUEY01000011">
    <property type="protein sequence ID" value="NEI72350.1"/>
    <property type="molecule type" value="Genomic_DNA"/>
</dbReference>
<dbReference type="AlphaFoldDB" id="A0A6L9UE24"/>
<evidence type="ECO:0000256" key="1">
    <source>
        <dbReference type="SAM" id="Phobius"/>
    </source>
</evidence>
<gene>
    <name evidence="2" type="ORF">GR212_22445</name>
</gene>